<evidence type="ECO:0008006" key="4">
    <source>
        <dbReference type="Google" id="ProtNLM"/>
    </source>
</evidence>
<feature type="compositionally biased region" description="Basic and acidic residues" evidence="1">
    <location>
        <begin position="154"/>
        <end position="167"/>
    </location>
</feature>
<dbReference type="Proteomes" id="UP000502706">
    <property type="component" value="Chromosome"/>
</dbReference>
<feature type="region of interest" description="Disordered" evidence="1">
    <location>
        <begin position="117"/>
        <end position="170"/>
    </location>
</feature>
<dbReference type="RefSeq" id="WP_207956212.1">
    <property type="nucleotide sequence ID" value="NZ_CP045121.1"/>
</dbReference>
<evidence type="ECO:0000256" key="1">
    <source>
        <dbReference type="SAM" id="MobiDB-lite"/>
    </source>
</evidence>
<organism evidence="2 3">
    <name type="scientific">Rubrobacter marinus</name>
    <dbReference type="NCBI Taxonomy" id="2653852"/>
    <lineage>
        <taxon>Bacteria</taxon>
        <taxon>Bacillati</taxon>
        <taxon>Actinomycetota</taxon>
        <taxon>Rubrobacteria</taxon>
        <taxon>Rubrobacterales</taxon>
        <taxon>Rubrobacteraceae</taxon>
        <taxon>Rubrobacter</taxon>
    </lineage>
</organism>
<evidence type="ECO:0000313" key="2">
    <source>
        <dbReference type="EMBL" id="QIN78322.1"/>
    </source>
</evidence>
<dbReference type="AlphaFoldDB" id="A0A6G8PVT8"/>
<proteinExistence type="predicted"/>
<gene>
    <name evidence="2" type="ORF">GBA65_07100</name>
</gene>
<keyword evidence="3" id="KW-1185">Reference proteome</keyword>
<feature type="region of interest" description="Disordered" evidence="1">
    <location>
        <begin position="1"/>
        <end position="20"/>
    </location>
</feature>
<reference evidence="2 3" key="1">
    <citation type="submission" date="2019-10" db="EMBL/GenBank/DDBJ databases">
        <title>Rubrobacter sp nov SCSIO 52915 isolated from a deep-sea sediment in the South China Sea.</title>
        <authorList>
            <person name="Chen R.W."/>
        </authorList>
    </citation>
    <scope>NUCLEOTIDE SEQUENCE [LARGE SCALE GENOMIC DNA]</scope>
    <source>
        <strain evidence="2 3">SCSIO 52915</strain>
    </source>
</reference>
<feature type="compositionally biased region" description="Low complexity" evidence="1">
    <location>
        <begin position="137"/>
        <end position="152"/>
    </location>
</feature>
<feature type="compositionally biased region" description="Polar residues" evidence="1">
    <location>
        <begin position="1"/>
        <end position="10"/>
    </location>
</feature>
<accession>A0A6G8PVT8</accession>
<sequence>MSTRTGNQGSDGMPTSRKRYDKKLVRDRTTELLAIRLGPGKDQGARLVWGCPACGKQDKYSVKRSERKGGCLVEDCRLSGYDDVFGMLAKLEGLDYHADFLAVLAKAYELLGLEPAGGGAEPPAKAGIRKNVGVTPPVKVSSKASSRAVPVRQRAADSKNRERRGNEEDVPENLDARLDLAGRVYRRILELCPLETSDRSYLRARGLSHETIRKGRFGTVTAGRARHLKGYSSASSDARSCCRCPVSPRTRRTAASSSRSPGTTC</sequence>
<protein>
    <recommendedName>
        <fullName evidence="4">Zinc finger CHC2-type domain-containing protein</fullName>
    </recommendedName>
</protein>
<evidence type="ECO:0000313" key="3">
    <source>
        <dbReference type="Proteomes" id="UP000502706"/>
    </source>
</evidence>
<name>A0A6G8PVT8_9ACTN</name>
<dbReference type="KEGG" id="rmar:GBA65_07100"/>
<dbReference type="EMBL" id="CP045121">
    <property type="protein sequence ID" value="QIN78322.1"/>
    <property type="molecule type" value="Genomic_DNA"/>
</dbReference>